<feature type="domain" description="Calcium uniporter protein C-terminal" evidence="11">
    <location>
        <begin position="172"/>
        <end position="330"/>
    </location>
</feature>
<dbReference type="PANTHER" id="PTHR13462:SF31">
    <property type="entry name" value="CALCIUM UNIPORTER PROTEIN 1, MITOCHONDRIAL"/>
    <property type="match status" value="1"/>
</dbReference>
<gene>
    <name evidence="12" type="ORF">B296_00019441</name>
</gene>
<keyword evidence="4" id="KW-0109">Calcium transport</keyword>
<evidence type="ECO:0000256" key="7">
    <source>
        <dbReference type="ARBA" id="ARBA00022989"/>
    </source>
</evidence>
<evidence type="ECO:0000256" key="3">
    <source>
        <dbReference type="ARBA" id="ARBA00022448"/>
    </source>
</evidence>
<feature type="transmembrane region" description="Helical" evidence="10">
    <location>
        <begin position="272"/>
        <end position="292"/>
    </location>
</feature>
<evidence type="ECO:0000256" key="1">
    <source>
        <dbReference type="ARBA" id="ARBA00004141"/>
    </source>
</evidence>
<dbReference type="GO" id="GO:0005262">
    <property type="term" value="F:calcium channel activity"/>
    <property type="evidence" value="ECO:0007669"/>
    <property type="project" value="TreeGrafter"/>
</dbReference>
<evidence type="ECO:0000313" key="13">
    <source>
        <dbReference type="Proteomes" id="UP000287651"/>
    </source>
</evidence>
<evidence type="ECO:0000256" key="4">
    <source>
        <dbReference type="ARBA" id="ARBA00022568"/>
    </source>
</evidence>
<dbReference type="Pfam" id="PF04678">
    <property type="entry name" value="MCU"/>
    <property type="match status" value="1"/>
</dbReference>
<dbReference type="InterPro" id="IPR039055">
    <property type="entry name" value="MCU_fam"/>
</dbReference>
<dbReference type="InterPro" id="IPR006769">
    <property type="entry name" value="MCU_C"/>
</dbReference>
<dbReference type="AlphaFoldDB" id="A0A426ZDD8"/>
<sequence>MLAGFRTTPRFADLARGKCAVGEPRAWDDGDFGEGRVSANAIPPPPRPATSLLRRLLRGSGAEEPGLLLQFLQRRPYFHSATTPPARLALPVGDGLMDRIREMNGSRIRLEGLLPPTTKRAEDAAVSVAEARKVGRAARMEVARARLRGTERACLSYSEFSQVCREVAGGMEEGAGLGRALDESGAVIVLGDIVFVRPEMVTKAIESMIPPSLSAQSDPRSRELKAMQEKKAEIDVKAEALVKREMWCGLAFLALQTAGFMRLTFWELSWDVMEPICFYVTSLYFMAGYAFFLRTSRDPSFEGFFGSRLAAKRNRLMKARNFDVSRFNELQRDGGAFSLLRPSEECSASSWRCCDCHGRRSTLIGAAHDRHIID</sequence>
<accession>A0A426ZDD8</accession>
<dbReference type="GO" id="GO:0036444">
    <property type="term" value="P:calcium import into the mitochondrion"/>
    <property type="evidence" value="ECO:0007669"/>
    <property type="project" value="TreeGrafter"/>
</dbReference>
<dbReference type="GO" id="GO:0051560">
    <property type="term" value="P:mitochondrial calcium ion homeostasis"/>
    <property type="evidence" value="ECO:0007669"/>
    <property type="project" value="InterPro"/>
</dbReference>
<dbReference type="GO" id="GO:0015292">
    <property type="term" value="F:uniporter activity"/>
    <property type="evidence" value="ECO:0007669"/>
    <property type="project" value="TreeGrafter"/>
</dbReference>
<evidence type="ECO:0000256" key="9">
    <source>
        <dbReference type="ARBA" id="ARBA00023136"/>
    </source>
</evidence>
<evidence type="ECO:0000256" key="6">
    <source>
        <dbReference type="ARBA" id="ARBA00022837"/>
    </source>
</evidence>
<comment type="caution">
    <text evidence="12">The sequence shown here is derived from an EMBL/GenBank/DDBJ whole genome shotgun (WGS) entry which is preliminary data.</text>
</comment>
<protein>
    <recommendedName>
        <fullName evidence="11">Calcium uniporter protein C-terminal domain-containing protein</fullName>
    </recommendedName>
</protein>
<evidence type="ECO:0000313" key="12">
    <source>
        <dbReference type="EMBL" id="RRT61952.1"/>
    </source>
</evidence>
<comment type="similarity">
    <text evidence="2">Belongs to the MCU (TC 1.A.77) family.</text>
</comment>
<reference evidence="12 13" key="1">
    <citation type="journal article" date="2014" name="Agronomy (Basel)">
        <title>A Draft Genome Sequence for Ensete ventricosum, the Drought-Tolerant Tree Against Hunger.</title>
        <authorList>
            <person name="Harrison J."/>
            <person name="Moore K.A."/>
            <person name="Paszkiewicz K."/>
            <person name="Jones T."/>
            <person name="Grant M."/>
            <person name="Ambacheew D."/>
            <person name="Muzemil S."/>
            <person name="Studholme D.J."/>
        </authorList>
    </citation>
    <scope>NUCLEOTIDE SEQUENCE [LARGE SCALE GENOMIC DNA]</scope>
</reference>
<evidence type="ECO:0000256" key="8">
    <source>
        <dbReference type="ARBA" id="ARBA00023065"/>
    </source>
</evidence>
<comment type="subcellular location">
    <subcellularLocation>
        <location evidence="1">Membrane</location>
        <topology evidence="1">Multi-pass membrane protein</topology>
    </subcellularLocation>
</comment>
<keyword evidence="6" id="KW-0106">Calcium</keyword>
<dbReference type="EMBL" id="AMZH03007178">
    <property type="protein sequence ID" value="RRT61952.1"/>
    <property type="molecule type" value="Genomic_DNA"/>
</dbReference>
<keyword evidence="3" id="KW-0813">Transport</keyword>
<feature type="transmembrane region" description="Helical" evidence="10">
    <location>
        <begin position="247"/>
        <end position="266"/>
    </location>
</feature>
<dbReference type="Proteomes" id="UP000287651">
    <property type="component" value="Unassembled WGS sequence"/>
</dbReference>
<name>A0A426ZDD8_ENSVE</name>
<keyword evidence="7 10" id="KW-1133">Transmembrane helix</keyword>
<evidence type="ECO:0000256" key="5">
    <source>
        <dbReference type="ARBA" id="ARBA00022692"/>
    </source>
</evidence>
<evidence type="ECO:0000256" key="10">
    <source>
        <dbReference type="SAM" id="Phobius"/>
    </source>
</evidence>
<keyword evidence="8" id="KW-0406">Ion transport</keyword>
<organism evidence="12 13">
    <name type="scientific">Ensete ventricosum</name>
    <name type="common">Abyssinian banana</name>
    <name type="synonym">Musa ensete</name>
    <dbReference type="NCBI Taxonomy" id="4639"/>
    <lineage>
        <taxon>Eukaryota</taxon>
        <taxon>Viridiplantae</taxon>
        <taxon>Streptophyta</taxon>
        <taxon>Embryophyta</taxon>
        <taxon>Tracheophyta</taxon>
        <taxon>Spermatophyta</taxon>
        <taxon>Magnoliopsida</taxon>
        <taxon>Liliopsida</taxon>
        <taxon>Zingiberales</taxon>
        <taxon>Musaceae</taxon>
        <taxon>Ensete</taxon>
    </lineage>
</organism>
<proteinExistence type="inferred from homology"/>
<evidence type="ECO:0000259" key="11">
    <source>
        <dbReference type="Pfam" id="PF04678"/>
    </source>
</evidence>
<evidence type="ECO:0000256" key="2">
    <source>
        <dbReference type="ARBA" id="ARBA00005653"/>
    </source>
</evidence>
<keyword evidence="5 10" id="KW-0812">Transmembrane</keyword>
<dbReference type="PANTHER" id="PTHR13462">
    <property type="entry name" value="CALCIUM UNIPORTER PROTEIN, MITOCHONDRIAL"/>
    <property type="match status" value="1"/>
</dbReference>
<keyword evidence="9 10" id="KW-0472">Membrane</keyword>
<dbReference type="GO" id="GO:1990246">
    <property type="term" value="C:uniplex complex"/>
    <property type="evidence" value="ECO:0007669"/>
    <property type="project" value="TreeGrafter"/>
</dbReference>